<reference evidence="2" key="1">
    <citation type="submission" date="2021-11" db="EMBL/GenBank/DDBJ databases">
        <authorList>
            <person name="Herlambang A."/>
            <person name="Guo Y."/>
            <person name="Takashima Y."/>
            <person name="Nishizawa T."/>
        </authorList>
    </citation>
    <scope>NUCLEOTIDE SEQUENCE</scope>
    <source>
        <strain evidence="2">E1425</strain>
    </source>
</reference>
<organism evidence="2 3">
    <name type="scientific">Entomortierella parvispora</name>
    <dbReference type="NCBI Taxonomy" id="205924"/>
    <lineage>
        <taxon>Eukaryota</taxon>
        <taxon>Fungi</taxon>
        <taxon>Fungi incertae sedis</taxon>
        <taxon>Mucoromycota</taxon>
        <taxon>Mortierellomycotina</taxon>
        <taxon>Mortierellomycetes</taxon>
        <taxon>Mortierellales</taxon>
        <taxon>Mortierellaceae</taxon>
        <taxon>Entomortierella</taxon>
    </lineage>
</organism>
<dbReference type="OrthoDB" id="2280876at2759"/>
<evidence type="ECO:0000313" key="3">
    <source>
        <dbReference type="Proteomes" id="UP000827284"/>
    </source>
</evidence>
<evidence type="ECO:0000259" key="1">
    <source>
        <dbReference type="Pfam" id="PF14214"/>
    </source>
</evidence>
<gene>
    <name evidence="2" type="ORF">EMPS_07784</name>
</gene>
<dbReference type="Proteomes" id="UP000827284">
    <property type="component" value="Unassembled WGS sequence"/>
</dbReference>
<sequence>MRAVYPKRQGWATTAGDLRMAWGQRERDTVVIPQIIRTSPAYKVNLGKRLRALLEELGEPQIFMTWSVDLNSLTFKGLFTTPRQDTRDIPLFCVAYNREWHRVLIYILSKWAPKVIGKVKDYAWVTEVQQRRAPHVHFVFWAERTVDELITQNNSGGPTKVVVSCKRLTGDPVLDELVARHQMHHHTPYYCMKVSKKCRFGVPVVVSDRTVFDQEAGKVVLERGQEDVCVNAYNPYILKICRSNMDIQLNKGSRSIDYLHKYMSKVSSLSEGVLREMLAVPEQPPRLKTSMESRYSTTTICACPKSAWIYWDSRCHISVVRSCLVYARPRPAKEC</sequence>
<dbReference type="InterPro" id="IPR025476">
    <property type="entry name" value="Helitron_helicase-like"/>
</dbReference>
<keyword evidence="3" id="KW-1185">Reference proteome</keyword>
<dbReference type="AlphaFoldDB" id="A0A9P3HES3"/>
<accession>A0A9P3HES3</accession>
<protein>
    <recommendedName>
        <fullName evidence="1">Helitron helicase-like domain-containing protein</fullName>
    </recommendedName>
</protein>
<reference evidence="2" key="2">
    <citation type="journal article" date="2022" name="Microbiol. Resour. Announc.">
        <title>Whole-Genome Sequence of Entomortierella parvispora E1425, a Mucoromycotan Fungus Associated with Burkholderiaceae-Related Endosymbiotic Bacteria.</title>
        <authorList>
            <person name="Herlambang A."/>
            <person name="Guo Y."/>
            <person name="Takashima Y."/>
            <person name="Narisawa K."/>
            <person name="Ohta H."/>
            <person name="Nishizawa T."/>
        </authorList>
    </citation>
    <scope>NUCLEOTIDE SEQUENCE</scope>
    <source>
        <strain evidence="2">E1425</strain>
    </source>
</reference>
<evidence type="ECO:0000313" key="2">
    <source>
        <dbReference type="EMBL" id="GJJ75426.1"/>
    </source>
</evidence>
<proteinExistence type="predicted"/>
<comment type="caution">
    <text evidence="2">The sequence shown here is derived from an EMBL/GenBank/DDBJ whole genome shotgun (WGS) entry which is preliminary data.</text>
</comment>
<dbReference type="Pfam" id="PF14214">
    <property type="entry name" value="Helitron_like_N"/>
    <property type="match status" value="1"/>
</dbReference>
<name>A0A9P3HES3_9FUNG</name>
<dbReference type="EMBL" id="BQFW01000011">
    <property type="protein sequence ID" value="GJJ75426.1"/>
    <property type="molecule type" value="Genomic_DNA"/>
</dbReference>
<feature type="domain" description="Helitron helicase-like" evidence="1">
    <location>
        <begin position="28"/>
        <end position="139"/>
    </location>
</feature>